<dbReference type="OMA" id="TLPMNDI"/>
<dbReference type="PANTHER" id="PTHR21240">
    <property type="entry name" value="2-AMINO-3-CARBOXYLMUCONATE-6-SEMIALDEHYDE DECARBOXYLASE"/>
    <property type="match status" value="1"/>
</dbReference>
<organism evidence="13 14">
    <name type="scientific">Romanomermis culicivorax</name>
    <name type="common">Nematode worm</name>
    <dbReference type="NCBI Taxonomy" id="13658"/>
    <lineage>
        <taxon>Eukaryota</taxon>
        <taxon>Metazoa</taxon>
        <taxon>Ecdysozoa</taxon>
        <taxon>Nematoda</taxon>
        <taxon>Enoplea</taxon>
        <taxon>Dorylaimia</taxon>
        <taxon>Mermithida</taxon>
        <taxon>Mermithoidea</taxon>
        <taxon>Mermithidae</taxon>
        <taxon>Romanomermis</taxon>
    </lineage>
</organism>
<dbReference type="SUPFAM" id="SSF51556">
    <property type="entry name" value="Metallo-dependent hydrolases"/>
    <property type="match status" value="1"/>
</dbReference>
<evidence type="ECO:0000256" key="4">
    <source>
        <dbReference type="ARBA" id="ARBA00012365"/>
    </source>
</evidence>
<name>A0A915KSI2_ROMCU</name>
<feature type="domain" description="Amidohydrolase-related" evidence="12">
    <location>
        <begin position="4"/>
        <end position="130"/>
    </location>
</feature>
<evidence type="ECO:0000256" key="6">
    <source>
        <dbReference type="ARBA" id="ARBA00022723"/>
    </source>
</evidence>
<evidence type="ECO:0000256" key="11">
    <source>
        <dbReference type="RuleBase" id="RU366045"/>
    </source>
</evidence>
<dbReference type="PANTHER" id="PTHR21240:SF27">
    <property type="entry name" value="2-AMINO-3-CARBOXYMUCONATE-6-SEMIALDEHYDE DECARBOXYLASE"/>
    <property type="match status" value="1"/>
</dbReference>
<keyword evidence="8" id="KW-0862">Zinc</keyword>
<evidence type="ECO:0000256" key="3">
    <source>
        <dbReference type="ARBA" id="ARBA00011245"/>
    </source>
</evidence>
<protein>
    <recommendedName>
        <fullName evidence="5 11">2-amino-3-carboxymuconate-6-semialdehyde decarboxylase</fullName>
        <ecNumber evidence="4 11">4.1.1.45</ecNumber>
    </recommendedName>
    <alternativeName>
        <fullName evidence="10 11">Picolinate carboxylase</fullName>
    </alternativeName>
</protein>
<keyword evidence="13" id="KW-1185">Reference proteome</keyword>
<evidence type="ECO:0000256" key="9">
    <source>
        <dbReference type="ARBA" id="ARBA00023239"/>
    </source>
</evidence>
<keyword evidence="7 11" id="KW-0210">Decarboxylase</keyword>
<reference evidence="14" key="1">
    <citation type="submission" date="2022-11" db="UniProtKB">
        <authorList>
            <consortium name="WormBaseParasite"/>
        </authorList>
    </citation>
    <scope>IDENTIFICATION</scope>
</reference>
<dbReference type="InterPro" id="IPR006680">
    <property type="entry name" value="Amidohydro-rel"/>
</dbReference>
<dbReference type="Proteomes" id="UP000887565">
    <property type="component" value="Unplaced"/>
</dbReference>
<dbReference type="GO" id="GO:0019748">
    <property type="term" value="P:secondary metabolic process"/>
    <property type="evidence" value="ECO:0007669"/>
    <property type="project" value="TreeGrafter"/>
</dbReference>
<keyword evidence="6" id="KW-0479">Metal-binding</keyword>
<comment type="similarity">
    <text evidence="2">Belongs to the metallo-dependent hydrolases superfamily. ACMSD family.</text>
</comment>
<comment type="catalytic activity">
    <reaction evidence="11">
        <text>2-amino-3-carboxymuconate 6-semialdehyde + H(+) = 2-aminomuconate 6-semialdehyde + CO2</text>
        <dbReference type="Rhea" id="RHEA:16557"/>
        <dbReference type="ChEBI" id="CHEBI:15378"/>
        <dbReference type="ChEBI" id="CHEBI:16526"/>
        <dbReference type="ChEBI" id="CHEBI:77634"/>
        <dbReference type="ChEBI" id="CHEBI:77803"/>
        <dbReference type="EC" id="4.1.1.45"/>
    </reaction>
</comment>
<evidence type="ECO:0000256" key="1">
    <source>
        <dbReference type="ARBA" id="ARBA00005079"/>
    </source>
</evidence>
<evidence type="ECO:0000256" key="10">
    <source>
        <dbReference type="ARBA" id="ARBA00031120"/>
    </source>
</evidence>
<evidence type="ECO:0000256" key="5">
    <source>
        <dbReference type="ARBA" id="ARBA00021214"/>
    </source>
</evidence>
<evidence type="ECO:0000256" key="8">
    <source>
        <dbReference type="ARBA" id="ARBA00022833"/>
    </source>
</evidence>
<dbReference type="EC" id="4.1.1.45" evidence="4 11"/>
<comment type="pathway">
    <text evidence="1 11">Secondary metabolite metabolism; quinolate metabolism.</text>
</comment>
<dbReference type="GO" id="GO:0016787">
    <property type="term" value="F:hydrolase activity"/>
    <property type="evidence" value="ECO:0007669"/>
    <property type="project" value="InterPro"/>
</dbReference>
<dbReference type="GO" id="GO:0046872">
    <property type="term" value="F:metal ion binding"/>
    <property type="evidence" value="ECO:0007669"/>
    <property type="project" value="UniProtKB-KW"/>
</dbReference>
<dbReference type="InterPro" id="IPR032466">
    <property type="entry name" value="Metal_Hydrolase"/>
</dbReference>
<dbReference type="WBParaSite" id="nRc.2.0.1.t41441-RA">
    <property type="protein sequence ID" value="nRc.2.0.1.t41441-RA"/>
    <property type="gene ID" value="nRc.2.0.1.g41441"/>
</dbReference>
<evidence type="ECO:0000256" key="7">
    <source>
        <dbReference type="ARBA" id="ARBA00022793"/>
    </source>
</evidence>
<comment type="subunit">
    <text evidence="3 11">Monomer.</text>
</comment>
<comment type="function">
    <text evidence="11">Converts alpha-amino-beta-carboxymuconate-epsilon-semialdehyde (ACMS) to alpha-aminomuconate semialdehyde (AMS).</text>
</comment>
<keyword evidence="9 11" id="KW-0456">Lyase</keyword>
<proteinExistence type="inferred from homology"/>
<dbReference type="AlphaFoldDB" id="A0A915KSI2"/>
<evidence type="ECO:0000313" key="13">
    <source>
        <dbReference type="Proteomes" id="UP000887565"/>
    </source>
</evidence>
<dbReference type="GO" id="GO:1904985">
    <property type="term" value="P:negative regulation of quinolinate biosynthetic process"/>
    <property type="evidence" value="ECO:0007669"/>
    <property type="project" value="UniProtKB-UniRule"/>
</dbReference>
<dbReference type="GO" id="GO:0001760">
    <property type="term" value="F:aminocarboxymuconate-semialdehyde decarboxylase activity"/>
    <property type="evidence" value="ECO:0007669"/>
    <property type="project" value="UniProtKB-UniRule"/>
</dbReference>
<evidence type="ECO:0000313" key="14">
    <source>
        <dbReference type="WBParaSite" id="nRc.2.0.1.t41441-RA"/>
    </source>
</evidence>
<dbReference type="Gene3D" id="3.20.20.140">
    <property type="entry name" value="Metal-dependent hydrolases"/>
    <property type="match status" value="1"/>
</dbReference>
<sequence>MTKIDIHNHILPANWPDFGKKFGYDGFLTIKFENGGSSLYSKTAELYKNGKFFRKIERNCWDVRDRLLYMDKYNVAVQALSTVPVMFNYWAKASDNAQIARFLNDNLAGTVAKRRRRFVGLGTLPMQDPLMAVEVRSLCLL</sequence>
<evidence type="ECO:0000256" key="2">
    <source>
        <dbReference type="ARBA" id="ARBA00005871"/>
    </source>
</evidence>
<dbReference type="GO" id="GO:0005829">
    <property type="term" value="C:cytosol"/>
    <property type="evidence" value="ECO:0007669"/>
    <property type="project" value="UniProtKB-UniRule"/>
</dbReference>
<dbReference type="InterPro" id="IPR032465">
    <property type="entry name" value="ACMSD"/>
</dbReference>
<evidence type="ECO:0000259" key="12">
    <source>
        <dbReference type="Pfam" id="PF04909"/>
    </source>
</evidence>
<accession>A0A915KSI2</accession>
<dbReference type="Pfam" id="PF04909">
    <property type="entry name" value="Amidohydro_2"/>
    <property type="match status" value="1"/>
</dbReference>